<dbReference type="Pfam" id="PF18885">
    <property type="entry name" value="DUF5648"/>
    <property type="match status" value="1"/>
</dbReference>
<dbReference type="EMBL" id="JABRWJ010000005">
    <property type="protein sequence ID" value="NRF69019.1"/>
    <property type="molecule type" value="Genomic_DNA"/>
</dbReference>
<evidence type="ECO:0000313" key="2">
    <source>
        <dbReference type="EMBL" id="NRF69019.1"/>
    </source>
</evidence>
<dbReference type="Proteomes" id="UP000737171">
    <property type="component" value="Unassembled WGS sequence"/>
</dbReference>
<accession>A0ABX2EK54</accession>
<keyword evidence="3" id="KW-1185">Reference proteome</keyword>
<gene>
    <name evidence="2" type="ORF">HLB44_18660</name>
</gene>
<evidence type="ECO:0000313" key="3">
    <source>
        <dbReference type="Proteomes" id="UP000737171"/>
    </source>
</evidence>
<name>A0ABX2EK54_9BURK</name>
<dbReference type="Gene3D" id="2.150.10.10">
    <property type="entry name" value="Serralysin-like metalloprotease, C-terminal"/>
    <property type="match status" value="1"/>
</dbReference>
<comment type="caution">
    <text evidence="2">The sequence shown here is derived from an EMBL/GenBank/DDBJ whole genome shotgun (WGS) entry which is preliminary data.</text>
</comment>
<reference evidence="2 3" key="1">
    <citation type="submission" date="2020-05" db="EMBL/GenBank/DDBJ databases">
        <title>Aquincola sp. isolate from soil.</title>
        <authorList>
            <person name="Han J."/>
            <person name="Kim D.-U."/>
        </authorList>
    </citation>
    <scope>NUCLEOTIDE SEQUENCE [LARGE SCALE GENOMIC DNA]</scope>
    <source>
        <strain evidence="2 3">S2</strain>
    </source>
</reference>
<dbReference type="Pfam" id="PF00353">
    <property type="entry name" value="HemolysinCabind"/>
    <property type="match status" value="1"/>
</dbReference>
<evidence type="ECO:0000259" key="1">
    <source>
        <dbReference type="Pfam" id="PF18885"/>
    </source>
</evidence>
<dbReference type="InterPro" id="IPR001343">
    <property type="entry name" value="Hemolysn_Ca-bd"/>
</dbReference>
<dbReference type="PROSITE" id="PS00330">
    <property type="entry name" value="HEMOLYSIN_CALCIUM"/>
    <property type="match status" value="1"/>
</dbReference>
<sequence>MKIELGNLPAAWHQEWVSGGAMSFGGGTVFRDTSTSVAANYLLLGTYITSKEEAFEGRATGSRLSGGGTLTGVRFTFGGKNGEQHLQYAASEFSVVEAPGWLTTTNPDETTLFTGLGQLLTGSDGGAAFISRFLAGNDTLTGNHFANALNGGAGNDRLSGGAGADRIDGGAGQDTSVYREMPRADYNVSRLSNGTVLVATRDGSVDRNVGIESLEFTDATTAAQALPFMPYLTDVPASAVQAVFRFYNARDKAYFYTTSVAERDMVIRQSTDASYTPAEPMWPYFYQGATFEQAHTSSGSVPVFRFYNTKTGHHFFTTSPAERDMVLKESTDPNYGSPGMWPFTYEGEAFRAFTDANHRDAVPVHRFYSASLDRHFFTASAQEADEIKLTGQWSYEGIGYFGESMA</sequence>
<dbReference type="PRINTS" id="PR00313">
    <property type="entry name" value="CABNDNGRPT"/>
</dbReference>
<protein>
    <submittedName>
        <fullName evidence="2">Calcium-binding protein</fullName>
    </submittedName>
</protein>
<proteinExistence type="predicted"/>
<dbReference type="InterPro" id="IPR043708">
    <property type="entry name" value="DUF5648"/>
</dbReference>
<dbReference type="InterPro" id="IPR018511">
    <property type="entry name" value="Hemolysin-typ_Ca-bd_CS"/>
</dbReference>
<dbReference type="SUPFAM" id="SSF51120">
    <property type="entry name" value="beta-Roll"/>
    <property type="match status" value="1"/>
</dbReference>
<organism evidence="2 3">
    <name type="scientific">Pseudaquabacterium terrae</name>
    <dbReference type="NCBI Taxonomy" id="2732868"/>
    <lineage>
        <taxon>Bacteria</taxon>
        <taxon>Pseudomonadati</taxon>
        <taxon>Pseudomonadota</taxon>
        <taxon>Betaproteobacteria</taxon>
        <taxon>Burkholderiales</taxon>
        <taxon>Sphaerotilaceae</taxon>
        <taxon>Pseudaquabacterium</taxon>
    </lineage>
</organism>
<feature type="domain" description="DUF5648" evidence="1">
    <location>
        <begin position="284"/>
        <end position="401"/>
    </location>
</feature>
<dbReference type="InterPro" id="IPR011049">
    <property type="entry name" value="Serralysin-like_metalloprot_C"/>
</dbReference>
<dbReference type="RefSeq" id="WP_173125267.1">
    <property type="nucleotide sequence ID" value="NZ_JABRWJ010000005.1"/>
</dbReference>